<dbReference type="GO" id="GO:0005771">
    <property type="term" value="C:multivesicular body"/>
    <property type="evidence" value="ECO:0007669"/>
    <property type="project" value="TreeGrafter"/>
</dbReference>
<feature type="compositionally biased region" description="Acidic residues" evidence="2">
    <location>
        <begin position="173"/>
        <end position="183"/>
    </location>
</feature>
<keyword evidence="4" id="KW-1185">Reference proteome</keyword>
<evidence type="ECO:0000313" key="3">
    <source>
        <dbReference type="EMBL" id="KAK4534934.1"/>
    </source>
</evidence>
<dbReference type="EMBL" id="JANCYW010000003">
    <property type="protein sequence ID" value="KAK4534934.1"/>
    <property type="molecule type" value="Genomic_DNA"/>
</dbReference>
<dbReference type="AlphaFoldDB" id="A0AAV9IS09"/>
<keyword evidence="1" id="KW-0175">Coiled coil</keyword>
<sequence>MKRLFVRKKEPAVTPEEFQQRMEARGEGANEKVMNIERELAKYKQQMRAAPKGSAAYRTAESKALQCLRRRKLYQRQQEVYVNQSFTVDQVQYAKENLKMAKETRDQMKASKKELMRGLRKTDVGKLEDVAYELEEVLQDTREVQEVLGRPYHMDTELDDEDLLEELDALEEEMNSGELDEVNEEHVPSYLQDRAASVSQSTPVRESASAAEAMPSAPMSSPGDRSMTRPVFGEPTAPLASSNASTAPGRNANDDELAALRRSMAV</sequence>
<dbReference type="GO" id="GO:0032511">
    <property type="term" value="P:late endosome to vacuole transport via multivesicular body sorting pathway"/>
    <property type="evidence" value="ECO:0007669"/>
    <property type="project" value="TreeGrafter"/>
</dbReference>
<evidence type="ECO:0008006" key="5">
    <source>
        <dbReference type="Google" id="ProtNLM"/>
    </source>
</evidence>
<dbReference type="InterPro" id="IPR005024">
    <property type="entry name" value="Snf7_fam"/>
</dbReference>
<dbReference type="Gene3D" id="6.10.250.1710">
    <property type="match status" value="1"/>
</dbReference>
<protein>
    <recommendedName>
        <fullName evidence="5">Charged multivesicular body protein 5</fullName>
    </recommendedName>
</protein>
<evidence type="ECO:0000256" key="2">
    <source>
        <dbReference type="SAM" id="MobiDB-lite"/>
    </source>
</evidence>
<dbReference type="GO" id="GO:0006900">
    <property type="term" value="P:vesicle budding from membrane"/>
    <property type="evidence" value="ECO:0007669"/>
    <property type="project" value="TreeGrafter"/>
</dbReference>
<evidence type="ECO:0000256" key="1">
    <source>
        <dbReference type="SAM" id="Coils"/>
    </source>
</evidence>
<dbReference type="Proteomes" id="UP001301350">
    <property type="component" value="Unassembled WGS sequence"/>
</dbReference>
<dbReference type="Pfam" id="PF03357">
    <property type="entry name" value="Snf7"/>
    <property type="match status" value="1"/>
</dbReference>
<name>A0AAV9IS09_CYACA</name>
<proteinExistence type="predicted"/>
<accession>A0AAV9IS09</accession>
<feature type="coiled-coil region" evidence="1">
    <location>
        <begin position="19"/>
        <end position="46"/>
    </location>
</feature>
<gene>
    <name evidence="3" type="ORF">CDCA_CDCA03G0959</name>
</gene>
<feature type="compositionally biased region" description="Polar residues" evidence="2">
    <location>
        <begin position="239"/>
        <end position="248"/>
    </location>
</feature>
<feature type="compositionally biased region" description="Low complexity" evidence="2">
    <location>
        <begin position="206"/>
        <end position="222"/>
    </location>
</feature>
<reference evidence="3 4" key="1">
    <citation type="submission" date="2022-07" db="EMBL/GenBank/DDBJ databases">
        <title>Genome-wide signatures of adaptation to extreme environments.</title>
        <authorList>
            <person name="Cho C.H."/>
            <person name="Yoon H.S."/>
        </authorList>
    </citation>
    <scope>NUCLEOTIDE SEQUENCE [LARGE SCALE GENOMIC DNA]</scope>
    <source>
        <strain evidence="3 4">DBV 063 E5</strain>
    </source>
</reference>
<comment type="caution">
    <text evidence="3">The sequence shown here is derived from an EMBL/GenBank/DDBJ whole genome shotgun (WGS) entry which is preliminary data.</text>
</comment>
<organism evidence="3 4">
    <name type="scientific">Cyanidium caldarium</name>
    <name type="common">Red alga</name>
    <dbReference type="NCBI Taxonomy" id="2771"/>
    <lineage>
        <taxon>Eukaryota</taxon>
        <taxon>Rhodophyta</taxon>
        <taxon>Bangiophyceae</taxon>
        <taxon>Cyanidiales</taxon>
        <taxon>Cyanidiaceae</taxon>
        <taxon>Cyanidium</taxon>
    </lineage>
</organism>
<feature type="region of interest" description="Disordered" evidence="2">
    <location>
        <begin position="173"/>
        <end position="266"/>
    </location>
</feature>
<dbReference type="PANTHER" id="PTHR22761">
    <property type="entry name" value="CHARGED MULTIVESICULAR BODY PROTEIN"/>
    <property type="match status" value="1"/>
</dbReference>
<evidence type="ECO:0000313" key="4">
    <source>
        <dbReference type="Proteomes" id="UP001301350"/>
    </source>
</evidence>